<name>A0A225DDW6_9BACT</name>
<evidence type="ECO:0000256" key="1">
    <source>
        <dbReference type="SAM" id="MobiDB-lite"/>
    </source>
</evidence>
<dbReference type="Proteomes" id="UP000214646">
    <property type="component" value="Unassembled WGS sequence"/>
</dbReference>
<feature type="chain" id="PRO_5012397996" description="Lipoprotein" evidence="2">
    <location>
        <begin position="22"/>
        <end position="183"/>
    </location>
</feature>
<feature type="compositionally biased region" description="Pro residues" evidence="1">
    <location>
        <begin position="174"/>
        <end position="183"/>
    </location>
</feature>
<feature type="region of interest" description="Disordered" evidence="1">
    <location>
        <begin position="123"/>
        <end position="183"/>
    </location>
</feature>
<organism evidence="3 4">
    <name type="scientific">Fimbriiglobus ruber</name>
    <dbReference type="NCBI Taxonomy" id="1908690"/>
    <lineage>
        <taxon>Bacteria</taxon>
        <taxon>Pseudomonadati</taxon>
        <taxon>Planctomycetota</taxon>
        <taxon>Planctomycetia</taxon>
        <taxon>Gemmatales</taxon>
        <taxon>Gemmataceae</taxon>
        <taxon>Fimbriiglobus</taxon>
    </lineage>
</organism>
<gene>
    <name evidence="3" type="ORF">FRUB_06265</name>
</gene>
<evidence type="ECO:0008006" key="5">
    <source>
        <dbReference type="Google" id="ProtNLM"/>
    </source>
</evidence>
<protein>
    <recommendedName>
        <fullName evidence="5">Lipoprotein</fullName>
    </recommendedName>
</protein>
<accession>A0A225DDW6</accession>
<reference evidence="4" key="1">
    <citation type="submission" date="2017-06" db="EMBL/GenBank/DDBJ databases">
        <title>Genome analysis of Fimbriiglobus ruber SP5, the first member of the order Planctomycetales with confirmed chitinolytic capability.</title>
        <authorList>
            <person name="Ravin N.V."/>
            <person name="Rakitin A.L."/>
            <person name="Ivanova A.A."/>
            <person name="Beletsky A.V."/>
            <person name="Kulichevskaya I.S."/>
            <person name="Mardanov A.V."/>
            <person name="Dedysh S.N."/>
        </authorList>
    </citation>
    <scope>NUCLEOTIDE SEQUENCE [LARGE SCALE GENOMIC DNA]</scope>
    <source>
        <strain evidence="4">SP5</strain>
    </source>
</reference>
<evidence type="ECO:0000313" key="3">
    <source>
        <dbReference type="EMBL" id="OWK39183.1"/>
    </source>
</evidence>
<keyword evidence="2" id="KW-0732">Signal</keyword>
<evidence type="ECO:0000256" key="2">
    <source>
        <dbReference type="SAM" id="SignalP"/>
    </source>
</evidence>
<feature type="signal peptide" evidence="2">
    <location>
        <begin position="1"/>
        <end position="21"/>
    </location>
</feature>
<sequence length="183" mass="19041">MKRVLVLAAALAVSAVGCMNARYVQKGSDEGTVGIPRNSDEWPGYNRTSALKLIEDHVGSSYEILTEHEVVLNQKSLDQQKAVSQAAFNPNNPIMPSGQLTNTNPQSDQATEWQIQYRKKPVAGDPAKGIAGAQPPAGTSQVGFQQPVDGANVPAPSMLPSGSPAALTAAGAGFPPPGAVRGQ</sequence>
<dbReference type="AlphaFoldDB" id="A0A225DDW6"/>
<feature type="compositionally biased region" description="Low complexity" evidence="1">
    <location>
        <begin position="159"/>
        <end position="173"/>
    </location>
</feature>
<dbReference type="OrthoDB" id="9933616at2"/>
<keyword evidence="4" id="KW-1185">Reference proteome</keyword>
<evidence type="ECO:0000313" key="4">
    <source>
        <dbReference type="Proteomes" id="UP000214646"/>
    </source>
</evidence>
<dbReference type="RefSeq" id="WP_088257137.1">
    <property type="nucleotide sequence ID" value="NZ_NIDE01000011.1"/>
</dbReference>
<proteinExistence type="predicted"/>
<feature type="region of interest" description="Disordered" evidence="1">
    <location>
        <begin position="91"/>
        <end position="111"/>
    </location>
</feature>
<dbReference type="EMBL" id="NIDE01000011">
    <property type="protein sequence ID" value="OWK39183.1"/>
    <property type="molecule type" value="Genomic_DNA"/>
</dbReference>
<dbReference type="PROSITE" id="PS51257">
    <property type="entry name" value="PROKAR_LIPOPROTEIN"/>
    <property type="match status" value="1"/>
</dbReference>
<comment type="caution">
    <text evidence="3">The sequence shown here is derived from an EMBL/GenBank/DDBJ whole genome shotgun (WGS) entry which is preliminary data.</text>
</comment>